<gene>
    <name evidence="1" type="ORF">L2E82_22789</name>
</gene>
<proteinExistence type="predicted"/>
<protein>
    <submittedName>
        <fullName evidence="1">Uncharacterized protein</fullName>
    </submittedName>
</protein>
<name>A0ACB9DZD9_CICIN</name>
<reference evidence="2" key="1">
    <citation type="journal article" date="2022" name="Mol. Ecol. Resour.">
        <title>The genomes of chicory, endive, great burdock and yacon provide insights into Asteraceae palaeo-polyploidization history and plant inulin production.</title>
        <authorList>
            <person name="Fan W."/>
            <person name="Wang S."/>
            <person name="Wang H."/>
            <person name="Wang A."/>
            <person name="Jiang F."/>
            <person name="Liu H."/>
            <person name="Zhao H."/>
            <person name="Xu D."/>
            <person name="Zhang Y."/>
        </authorList>
    </citation>
    <scope>NUCLEOTIDE SEQUENCE [LARGE SCALE GENOMIC DNA]</scope>
    <source>
        <strain evidence="2">cv. Punajuju</strain>
    </source>
</reference>
<comment type="caution">
    <text evidence="1">The sequence shown here is derived from an EMBL/GenBank/DDBJ whole genome shotgun (WGS) entry which is preliminary data.</text>
</comment>
<organism evidence="1 2">
    <name type="scientific">Cichorium intybus</name>
    <name type="common">Chicory</name>
    <dbReference type="NCBI Taxonomy" id="13427"/>
    <lineage>
        <taxon>Eukaryota</taxon>
        <taxon>Viridiplantae</taxon>
        <taxon>Streptophyta</taxon>
        <taxon>Embryophyta</taxon>
        <taxon>Tracheophyta</taxon>
        <taxon>Spermatophyta</taxon>
        <taxon>Magnoliopsida</taxon>
        <taxon>eudicotyledons</taxon>
        <taxon>Gunneridae</taxon>
        <taxon>Pentapetalae</taxon>
        <taxon>asterids</taxon>
        <taxon>campanulids</taxon>
        <taxon>Asterales</taxon>
        <taxon>Asteraceae</taxon>
        <taxon>Cichorioideae</taxon>
        <taxon>Cichorieae</taxon>
        <taxon>Cichoriinae</taxon>
        <taxon>Cichorium</taxon>
    </lineage>
</organism>
<evidence type="ECO:0000313" key="1">
    <source>
        <dbReference type="EMBL" id="KAI3751698.1"/>
    </source>
</evidence>
<dbReference type="EMBL" id="CM042012">
    <property type="protein sequence ID" value="KAI3751698.1"/>
    <property type="molecule type" value="Genomic_DNA"/>
</dbReference>
<keyword evidence="2" id="KW-1185">Reference proteome</keyword>
<evidence type="ECO:0000313" key="2">
    <source>
        <dbReference type="Proteomes" id="UP001055811"/>
    </source>
</evidence>
<reference evidence="1 2" key="2">
    <citation type="journal article" date="2022" name="Mol. Ecol. Resour.">
        <title>The genomes of chicory, endive, great burdock and yacon provide insights into Asteraceae paleo-polyploidization history and plant inulin production.</title>
        <authorList>
            <person name="Fan W."/>
            <person name="Wang S."/>
            <person name="Wang H."/>
            <person name="Wang A."/>
            <person name="Jiang F."/>
            <person name="Liu H."/>
            <person name="Zhao H."/>
            <person name="Xu D."/>
            <person name="Zhang Y."/>
        </authorList>
    </citation>
    <scope>NUCLEOTIDE SEQUENCE [LARGE SCALE GENOMIC DNA]</scope>
    <source>
        <strain evidence="2">cv. Punajuju</strain>
        <tissue evidence="1">Leaves</tissue>
    </source>
</reference>
<sequence length="164" mass="18561">MASPATVDNQVDHPAGTCSPSMFLGVTQSRIRLRSSSLLLASHSSPFPLFKKPHFVSRCHLRHCWYRRDLLLKLPLSTRNDHSIIHITFRISDTRSMAVELGIPQTDHDTEMEKPVVFHLKGHPLLHIVVSSSSQREVGGEYMSGGGRWNKGGFLYDRRMEKAE</sequence>
<dbReference type="Proteomes" id="UP001055811">
    <property type="component" value="Linkage Group LG04"/>
</dbReference>
<accession>A0ACB9DZD9</accession>